<reference evidence="2 3" key="1">
    <citation type="submission" date="2017-01" db="EMBL/GenBank/DDBJ databases">
        <authorList>
            <person name="Mah S.A."/>
            <person name="Swanson W.J."/>
            <person name="Moy G.W."/>
            <person name="Vacquier V.D."/>
        </authorList>
    </citation>
    <scope>NUCLEOTIDE SEQUENCE [LARGE SCALE GENOMIC DNA]</scope>
    <source>
        <strain evidence="2 3">GSMNP</strain>
    </source>
</reference>
<evidence type="ECO:0000256" key="1">
    <source>
        <dbReference type="SAM" id="Phobius"/>
    </source>
</evidence>
<keyword evidence="1" id="KW-0472">Membrane</keyword>
<dbReference type="AlphaFoldDB" id="A0A1R1XHT5"/>
<feature type="non-terminal residue" evidence="2">
    <location>
        <position position="112"/>
    </location>
</feature>
<accession>A0A1R1XHT5</accession>
<name>A0A1R1XHT5_9FUNG</name>
<organism evidence="2 3">
    <name type="scientific">Smittium culicis</name>
    <dbReference type="NCBI Taxonomy" id="133412"/>
    <lineage>
        <taxon>Eukaryota</taxon>
        <taxon>Fungi</taxon>
        <taxon>Fungi incertae sedis</taxon>
        <taxon>Zoopagomycota</taxon>
        <taxon>Kickxellomycotina</taxon>
        <taxon>Harpellomycetes</taxon>
        <taxon>Harpellales</taxon>
        <taxon>Legeriomycetaceae</taxon>
        <taxon>Smittium</taxon>
    </lineage>
</organism>
<keyword evidence="3" id="KW-1185">Reference proteome</keyword>
<keyword evidence="1" id="KW-1133">Transmembrane helix</keyword>
<evidence type="ECO:0000313" key="2">
    <source>
        <dbReference type="EMBL" id="OMJ14158.1"/>
    </source>
</evidence>
<dbReference type="Proteomes" id="UP000187283">
    <property type="component" value="Unassembled WGS sequence"/>
</dbReference>
<sequence length="112" mass="12414">MSHINDLGSYELKVNDSSVDVNEEISKSFENSGIKNSADFESKFGWDDDDSASENSSEYISPEEKYKRKVKGALKAILTVAGGCIFLLTPAIIIDRVYKDTDLLKEIVVSDD</sequence>
<dbReference type="EMBL" id="LSSN01003184">
    <property type="protein sequence ID" value="OMJ14158.1"/>
    <property type="molecule type" value="Genomic_DNA"/>
</dbReference>
<proteinExistence type="predicted"/>
<evidence type="ECO:0000313" key="3">
    <source>
        <dbReference type="Proteomes" id="UP000187283"/>
    </source>
</evidence>
<feature type="transmembrane region" description="Helical" evidence="1">
    <location>
        <begin position="73"/>
        <end position="94"/>
    </location>
</feature>
<keyword evidence="1" id="KW-0812">Transmembrane</keyword>
<gene>
    <name evidence="2" type="ORF">AYI70_g8050</name>
</gene>
<comment type="caution">
    <text evidence="2">The sequence shown here is derived from an EMBL/GenBank/DDBJ whole genome shotgun (WGS) entry which is preliminary data.</text>
</comment>
<protein>
    <submittedName>
        <fullName evidence="2">Uncharacterized protein</fullName>
    </submittedName>
</protein>